<evidence type="ECO:0000313" key="2">
    <source>
        <dbReference type="EMBL" id="EOW80565.1"/>
    </source>
</evidence>
<dbReference type="InterPro" id="IPR021697">
    <property type="entry name" value="DUF3278"/>
</dbReference>
<protein>
    <recommendedName>
        <fullName evidence="4">DUF3278 domain-containing protein</fullName>
    </recommendedName>
</protein>
<feature type="transmembrane region" description="Helical" evidence="1">
    <location>
        <begin position="110"/>
        <end position="131"/>
    </location>
</feature>
<proteinExistence type="predicted"/>
<dbReference type="AlphaFoldDB" id="S0KPI7"/>
<dbReference type="EMBL" id="ASWJ01000008">
    <property type="protein sequence ID" value="EOW80565.1"/>
    <property type="molecule type" value="Genomic_DNA"/>
</dbReference>
<feature type="transmembrane region" description="Helical" evidence="1">
    <location>
        <begin position="63"/>
        <end position="89"/>
    </location>
</feature>
<keyword evidence="3" id="KW-1185">Reference proteome</keyword>
<reference evidence="2 3" key="1">
    <citation type="submission" date="2013-03" db="EMBL/GenBank/DDBJ databases">
        <title>The Genome Sequence of Enterococcus columbae ATCC_51263 (PacBio/Illumina hybrid assembly).</title>
        <authorList>
            <consortium name="The Broad Institute Genomics Platform"/>
            <consortium name="The Broad Institute Genome Sequencing Center for Infectious Disease"/>
            <person name="Earl A."/>
            <person name="Russ C."/>
            <person name="Gilmore M."/>
            <person name="Surin D."/>
            <person name="Walker B."/>
            <person name="Young S."/>
            <person name="Zeng Q."/>
            <person name="Gargeya S."/>
            <person name="Fitzgerald M."/>
            <person name="Haas B."/>
            <person name="Abouelleil A."/>
            <person name="Allen A.W."/>
            <person name="Alvarado L."/>
            <person name="Arachchi H.M."/>
            <person name="Berlin A.M."/>
            <person name="Chapman S.B."/>
            <person name="Gainer-Dewar J."/>
            <person name="Goldberg J."/>
            <person name="Griggs A."/>
            <person name="Gujja S."/>
            <person name="Hansen M."/>
            <person name="Howarth C."/>
            <person name="Imamovic A."/>
            <person name="Ireland A."/>
            <person name="Larimer J."/>
            <person name="McCowan C."/>
            <person name="Murphy C."/>
            <person name="Pearson M."/>
            <person name="Poon T.W."/>
            <person name="Priest M."/>
            <person name="Roberts A."/>
            <person name="Saif S."/>
            <person name="Shea T."/>
            <person name="Sisk P."/>
            <person name="Sykes S."/>
            <person name="Wortman J."/>
            <person name="Nusbaum C."/>
            <person name="Birren B."/>
        </authorList>
    </citation>
    <scope>NUCLEOTIDE SEQUENCE [LARGE SCALE GENOMIC DNA]</scope>
    <source>
        <strain evidence="2 3">ATCC 51263</strain>
    </source>
</reference>
<dbReference type="STRING" id="1121865.OMW_01122"/>
<name>S0KPI7_9ENTE</name>
<dbReference type="RefSeq" id="WP_016183264.1">
    <property type="nucleotide sequence ID" value="NZ_JXKI01000001.1"/>
</dbReference>
<dbReference type="OrthoDB" id="2142440at2"/>
<comment type="caution">
    <text evidence="2">The sequence shown here is derived from an EMBL/GenBank/DDBJ whole genome shotgun (WGS) entry which is preliminary data.</text>
</comment>
<keyword evidence="1" id="KW-0472">Membrane</keyword>
<feature type="transmembrane region" description="Helical" evidence="1">
    <location>
        <begin position="143"/>
        <end position="165"/>
    </location>
</feature>
<dbReference type="PATRIC" id="fig|1121865.3.peg.1092"/>
<accession>S0KPI7</accession>
<keyword evidence="1" id="KW-1133">Transmembrane helix</keyword>
<evidence type="ECO:0008006" key="4">
    <source>
        <dbReference type="Google" id="ProtNLM"/>
    </source>
</evidence>
<organism evidence="2 3">
    <name type="scientific">Enterococcus columbae DSM 7374 = ATCC 51263</name>
    <dbReference type="NCBI Taxonomy" id="1121865"/>
    <lineage>
        <taxon>Bacteria</taxon>
        <taxon>Bacillati</taxon>
        <taxon>Bacillota</taxon>
        <taxon>Bacilli</taxon>
        <taxon>Lactobacillales</taxon>
        <taxon>Enterococcaceae</taxon>
        <taxon>Enterococcus</taxon>
    </lineage>
</organism>
<evidence type="ECO:0000313" key="3">
    <source>
        <dbReference type="Proteomes" id="UP000014113"/>
    </source>
</evidence>
<keyword evidence="1" id="KW-0812">Transmembrane</keyword>
<dbReference type="eggNOG" id="ENOG5033IAY">
    <property type="taxonomic scope" value="Bacteria"/>
</dbReference>
<dbReference type="Proteomes" id="UP000014113">
    <property type="component" value="Unassembled WGS sequence"/>
</dbReference>
<evidence type="ECO:0000256" key="1">
    <source>
        <dbReference type="SAM" id="Phobius"/>
    </source>
</evidence>
<sequence>MKHKETLMEKMIKRFYGISGVLDEYRLQEIRRIGNNAFMFLFWYLLLSNFIVIHLIDRLDPEIILLGYCTINILVLVFGVCGYVTYQVFKLKLAKIEASDSQRKSLKRKSVLKCALSGIFFAAIVTVMSAFDSKGSFMAELFSPYSLFSFLFEAIFFGGAMYLLVRYQLKNEREKE</sequence>
<dbReference type="Pfam" id="PF11683">
    <property type="entry name" value="DUF3278"/>
    <property type="match status" value="1"/>
</dbReference>
<feature type="transmembrane region" description="Helical" evidence="1">
    <location>
        <begin position="37"/>
        <end position="57"/>
    </location>
</feature>
<gene>
    <name evidence="2" type="ORF">I568_01742</name>
</gene>